<name>A0A5A7RFZ3_STRAF</name>
<dbReference type="OrthoDB" id="912934at2759"/>
<sequence length="103" mass="12525">MCWEPLSDDILYNQRKLLNSPELNIGKYEIKNLALYEVEKSLRRRWRSLRDFNSMPYSTINDRENSLNRMLLDELNYDRKAMAMNMKSYCQQWLLNNILDMKP</sequence>
<keyword evidence="1" id="KW-0378">Hydrolase</keyword>
<keyword evidence="1" id="KW-0347">Helicase</keyword>
<gene>
    <name evidence="1" type="ORF">STAS_33789</name>
</gene>
<reference evidence="2" key="1">
    <citation type="journal article" date="2019" name="Curr. Biol.">
        <title>Genome Sequence of Striga asiatica Provides Insight into the Evolution of Plant Parasitism.</title>
        <authorList>
            <person name="Yoshida S."/>
            <person name="Kim S."/>
            <person name="Wafula E.K."/>
            <person name="Tanskanen J."/>
            <person name="Kim Y.M."/>
            <person name="Honaas L."/>
            <person name="Yang Z."/>
            <person name="Spallek T."/>
            <person name="Conn C.E."/>
            <person name="Ichihashi Y."/>
            <person name="Cheong K."/>
            <person name="Cui S."/>
            <person name="Der J.P."/>
            <person name="Gundlach H."/>
            <person name="Jiao Y."/>
            <person name="Hori C."/>
            <person name="Ishida J.K."/>
            <person name="Kasahara H."/>
            <person name="Kiba T."/>
            <person name="Kim M.S."/>
            <person name="Koo N."/>
            <person name="Laohavisit A."/>
            <person name="Lee Y.H."/>
            <person name="Lumba S."/>
            <person name="McCourt P."/>
            <person name="Mortimer J.C."/>
            <person name="Mutuku J.M."/>
            <person name="Nomura T."/>
            <person name="Sasaki-Sekimoto Y."/>
            <person name="Seto Y."/>
            <person name="Wang Y."/>
            <person name="Wakatake T."/>
            <person name="Sakakibara H."/>
            <person name="Demura T."/>
            <person name="Yamaguchi S."/>
            <person name="Yoneyama K."/>
            <person name="Manabe R.I."/>
            <person name="Nelson D.C."/>
            <person name="Schulman A.H."/>
            <person name="Timko M.P."/>
            <person name="dePamphilis C.W."/>
            <person name="Choi D."/>
            <person name="Shirasu K."/>
        </authorList>
    </citation>
    <scope>NUCLEOTIDE SEQUENCE [LARGE SCALE GENOMIC DNA]</scope>
    <source>
        <strain evidence="2">cv. UVA1</strain>
    </source>
</reference>
<dbReference type="Proteomes" id="UP000325081">
    <property type="component" value="Unassembled WGS sequence"/>
</dbReference>
<organism evidence="1 2">
    <name type="scientific">Striga asiatica</name>
    <name type="common">Asiatic witchweed</name>
    <name type="synonym">Buchnera asiatica</name>
    <dbReference type="NCBI Taxonomy" id="4170"/>
    <lineage>
        <taxon>Eukaryota</taxon>
        <taxon>Viridiplantae</taxon>
        <taxon>Streptophyta</taxon>
        <taxon>Embryophyta</taxon>
        <taxon>Tracheophyta</taxon>
        <taxon>Spermatophyta</taxon>
        <taxon>Magnoliopsida</taxon>
        <taxon>eudicotyledons</taxon>
        <taxon>Gunneridae</taxon>
        <taxon>Pentapetalae</taxon>
        <taxon>asterids</taxon>
        <taxon>lamiids</taxon>
        <taxon>Lamiales</taxon>
        <taxon>Orobanchaceae</taxon>
        <taxon>Buchnereae</taxon>
        <taxon>Striga</taxon>
    </lineage>
</organism>
<proteinExistence type="predicted"/>
<protein>
    <submittedName>
        <fullName evidence="1">ATP-dependent DNA helicase PIF1</fullName>
    </submittedName>
</protein>
<keyword evidence="1" id="KW-0547">Nucleotide-binding</keyword>
<keyword evidence="1" id="KW-0067">ATP-binding</keyword>
<keyword evidence="2" id="KW-1185">Reference proteome</keyword>
<dbReference type="EMBL" id="BKCP01012403">
    <property type="protein sequence ID" value="GER56089.1"/>
    <property type="molecule type" value="Genomic_DNA"/>
</dbReference>
<evidence type="ECO:0000313" key="1">
    <source>
        <dbReference type="EMBL" id="GER56089.1"/>
    </source>
</evidence>
<dbReference type="GO" id="GO:0004386">
    <property type="term" value="F:helicase activity"/>
    <property type="evidence" value="ECO:0007669"/>
    <property type="project" value="UniProtKB-KW"/>
</dbReference>
<evidence type="ECO:0000313" key="2">
    <source>
        <dbReference type="Proteomes" id="UP000325081"/>
    </source>
</evidence>
<comment type="caution">
    <text evidence="1">The sequence shown here is derived from an EMBL/GenBank/DDBJ whole genome shotgun (WGS) entry which is preliminary data.</text>
</comment>
<accession>A0A5A7RFZ3</accession>
<dbReference type="AlphaFoldDB" id="A0A5A7RFZ3"/>